<evidence type="ECO:0000256" key="1">
    <source>
        <dbReference type="ARBA" id="ARBA00004651"/>
    </source>
</evidence>
<evidence type="ECO:0000256" key="4">
    <source>
        <dbReference type="ARBA" id="ARBA00022989"/>
    </source>
</evidence>
<evidence type="ECO:0000256" key="5">
    <source>
        <dbReference type="ARBA" id="ARBA00023136"/>
    </source>
</evidence>
<dbReference type="Pfam" id="PF12698">
    <property type="entry name" value="ABC2_membrane_3"/>
    <property type="match status" value="1"/>
</dbReference>
<feature type="transmembrane region" description="Helical" evidence="7">
    <location>
        <begin position="275"/>
        <end position="297"/>
    </location>
</feature>
<dbReference type="RefSeq" id="WP_135052679.1">
    <property type="nucleotide sequence ID" value="NZ_CAKOCW010000045.1"/>
</dbReference>
<keyword evidence="4 7" id="KW-1133">Transmembrane helix</keyword>
<feature type="transmembrane region" description="Helical" evidence="7">
    <location>
        <begin position="360"/>
        <end position="379"/>
    </location>
</feature>
<comment type="caution">
    <text evidence="9">The sequence shown here is derived from an EMBL/GenBank/DDBJ whole genome shotgun (WGS) entry which is preliminary data.</text>
</comment>
<feature type="domain" description="ABC-2 type transporter transmembrane" evidence="8">
    <location>
        <begin position="19"/>
        <end position="376"/>
    </location>
</feature>
<gene>
    <name evidence="9" type="ORF">E4U01_04165</name>
</gene>
<evidence type="ECO:0000256" key="3">
    <source>
        <dbReference type="ARBA" id="ARBA00022692"/>
    </source>
</evidence>
<evidence type="ECO:0000256" key="7">
    <source>
        <dbReference type="SAM" id="Phobius"/>
    </source>
</evidence>
<dbReference type="PANTHER" id="PTHR30294:SF29">
    <property type="entry name" value="MULTIDRUG ABC TRANSPORTER PERMEASE YBHS-RELATED"/>
    <property type="match status" value="1"/>
</dbReference>
<sequence>MKQIYIVMKETYFRHVKSWSFLFMVLSPFIFIGFSIGMGALVSSSQFSSEPIAVVSTNPEIQRSLGEDKDQYSFEYQDERAAQKAVDQGDIAGYLVLELKEHQVYVSYHGKESMDRFAKEDTLARLKTLQGELNREAAQLTTEQEKILSQELIYDEVIKKDTELLQGIQTGLIFILSFALYMLLIVYSSTTAQDIANEKGTKIMEVIFSSVRASNYFYGRMMGIMAVVLTHISIYVVGFLLAYLVVGQIPFIQLFLEQHQETISLLFQPSTVYTIFFMLLGLIFYIVLSATCGALVARVEDVNKAVQPVILLVVVAMMMSVTLGMKGDNILLTIGSYIPFFAPFFMPIRLIHEEASYVEGFLSLLILLTTTAGSIWYIGKIYARLILQTDDTGLWKSFQRAIMQK</sequence>
<comment type="subcellular location">
    <subcellularLocation>
        <location evidence="1">Cell membrane</location>
        <topology evidence="1">Multi-pass membrane protein</topology>
    </subcellularLocation>
</comment>
<dbReference type="EMBL" id="SPQA01000011">
    <property type="protein sequence ID" value="TFU30936.1"/>
    <property type="molecule type" value="Genomic_DNA"/>
</dbReference>
<feature type="transmembrane region" description="Helical" evidence="7">
    <location>
        <begin position="168"/>
        <end position="187"/>
    </location>
</feature>
<proteinExistence type="predicted"/>
<keyword evidence="6" id="KW-0175">Coiled coil</keyword>
<dbReference type="InterPro" id="IPR013525">
    <property type="entry name" value="ABC2_TM"/>
</dbReference>
<feature type="transmembrane region" description="Helical" evidence="7">
    <location>
        <begin position="222"/>
        <end position="246"/>
    </location>
</feature>
<name>A0A4Y9FPJ2_STRAI</name>
<reference evidence="9 10" key="1">
    <citation type="submission" date="2019-03" db="EMBL/GenBank/DDBJ databases">
        <title>Diversity of the mouse oral microbiome.</title>
        <authorList>
            <person name="Joseph S."/>
            <person name="Aduse-Opoku J."/>
            <person name="Curtis M."/>
            <person name="Wade W."/>
            <person name="Hashim A."/>
        </authorList>
    </citation>
    <scope>NUCLEOTIDE SEQUENCE [LARGE SCALE GENOMIC DNA]</scope>
    <source>
        <strain evidence="9 10">HT4</strain>
    </source>
</reference>
<accession>A0A4Y9FPJ2</accession>
<feature type="transmembrane region" description="Helical" evidence="7">
    <location>
        <begin position="309"/>
        <end position="325"/>
    </location>
</feature>
<dbReference type="PANTHER" id="PTHR30294">
    <property type="entry name" value="MEMBRANE COMPONENT OF ABC TRANSPORTER YHHJ-RELATED"/>
    <property type="match status" value="1"/>
</dbReference>
<keyword evidence="5 7" id="KW-0472">Membrane</keyword>
<keyword evidence="3 7" id="KW-0812">Transmembrane</keyword>
<dbReference type="GO" id="GO:0140359">
    <property type="term" value="F:ABC-type transporter activity"/>
    <property type="evidence" value="ECO:0007669"/>
    <property type="project" value="InterPro"/>
</dbReference>
<feature type="transmembrane region" description="Helical" evidence="7">
    <location>
        <begin position="331"/>
        <end position="348"/>
    </location>
</feature>
<dbReference type="AlphaFoldDB" id="A0A4Y9FPJ2"/>
<evidence type="ECO:0000313" key="9">
    <source>
        <dbReference type="EMBL" id="TFU30936.1"/>
    </source>
</evidence>
<keyword evidence="2" id="KW-1003">Cell membrane</keyword>
<evidence type="ECO:0000313" key="10">
    <source>
        <dbReference type="Proteomes" id="UP000297747"/>
    </source>
</evidence>
<feature type="coiled-coil region" evidence="6">
    <location>
        <begin position="119"/>
        <end position="146"/>
    </location>
</feature>
<evidence type="ECO:0000256" key="2">
    <source>
        <dbReference type="ARBA" id="ARBA00022475"/>
    </source>
</evidence>
<organism evidence="9 10">
    <name type="scientific">Streptococcus acidominimus</name>
    <dbReference type="NCBI Taxonomy" id="1326"/>
    <lineage>
        <taxon>Bacteria</taxon>
        <taxon>Bacillati</taxon>
        <taxon>Bacillota</taxon>
        <taxon>Bacilli</taxon>
        <taxon>Lactobacillales</taxon>
        <taxon>Streptococcaceae</taxon>
        <taxon>Streptococcus</taxon>
    </lineage>
</organism>
<dbReference type="InterPro" id="IPR051449">
    <property type="entry name" value="ABC-2_transporter_component"/>
</dbReference>
<dbReference type="GO" id="GO:0005886">
    <property type="term" value="C:plasma membrane"/>
    <property type="evidence" value="ECO:0007669"/>
    <property type="project" value="UniProtKB-SubCell"/>
</dbReference>
<feature type="transmembrane region" description="Helical" evidence="7">
    <location>
        <begin position="21"/>
        <end position="42"/>
    </location>
</feature>
<evidence type="ECO:0000259" key="8">
    <source>
        <dbReference type="Pfam" id="PF12698"/>
    </source>
</evidence>
<evidence type="ECO:0000256" key="6">
    <source>
        <dbReference type="SAM" id="Coils"/>
    </source>
</evidence>
<dbReference type="Proteomes" id="UP000297747">
    <property type="component" value="Unassembled WGS sequence"/>
</dbReference>
<protein>
    <submittedName>
        <fullName evidence="9">ABC transporter permease</fullName>
    </submittedName>
</protein>